<name>A0A5Q2MJZ8_9ACTN</name>
<dbReference type="PANTHER" id="PTHR36933:SF1">
    <property type="entry name" value="SLL0788 PROTEIN"/>
    <property type="match status" value="1"/>
</dbReference>
<accession>A0A5Q2MJZ8</accession>
<dbReference type="KEGG" id="aef:GEV26_17555"/>
<dbReference type="InterPro" id="IPR005183">
    <property type="entry name" value="DUF305_CopM-like"/>
</dbReference>
<gene>
    <name evidence="1" type="ORF">GEV26_17555</name>
</gene>
<evidence type="ECO:0000313" key="2">
    <source>
        <dbReference type="Proteomes" id="UP000392064"/>
    </source>
</evidence>
<dbReference type="AlphaFoldDB" id="A0A5Q2MJZ8"/>
<evidence type="ECO:0000313" key="1">
    <source>
        <dbReference type="EMBL" id="QGG43038.1"/>
    </source>
</evidence>
<dbReference type="Proteomes" id="UP000392064">
    <property type="component" value="Chromosome"/>
</dbReference>
<protein>
    <submittedName>
        <fullName evidence="1">DUF305 domain-containing protein</fullName>
    </submittedName>
</protein>
<dbReference type="Gene3D" id="1.20.1260.10">
    <property type="match status" value="1"/>
</dbReference>
<sequence>MKTMLTGLVLLLLVSACAGGTKRSDSSPSDHNAADVEFLQQMIPHHEQALEMTEIAGRSKATVVIELADRIEAGQQPEIERMRGWLDDWDVDERAAAEHGSDRHDDMAGDGMMTRAQMDELESMGDGSAFTSSWIAMMTEHHEGAIEMARTELAEGSNPAAKKLAREIIATQQREIDEMSATGVSR</sequence>
<dbReference type="PROSITE" id="PS51257">
    <property type="entry name" value="PROKAR_LIPOPROTEIN"/>
    <property type="match status" value="1"/>
</dbReference>
<proteinExistence type="predicted"/>
<dbReference type="PANTHER" id="PTHR36933">
    <property type="entry name" value="SLL0788 PROTEIN"/>
    <property type="match status" value="1"/>
</dbReference>
<keyword evidence="2" id="KW-1185">Reference proteome</keyword>
<reference evidence="1 2" key="1">
    <citation type="submission" date="2019-11" db="EMBL/GenBank/DDBJ databases">
        <authorList>
            <person name="Li J."/>
        </authorList>
    </citation>
    <scope>NUCLEOTIDE SEQUENCE [LARGE SCALE GENOMIC DNA]</scope>
    <source>
        <strain evidence="1 2">MF47</strain>
    </source>
</reference>
<dbReference type="RefSeq" id="WP_153654842.1">
    <property type="nucleotide sequence ID" value="NZ_CP045737.1"/>
</dbReference>
<dbReference type="InterPro" id="IPR012347">
    <property type="entry name" value="Ferritin-like"/>
</dbReference>
<dbReference type="Pfam" id="PF03713">
    <property type="entry name" value="DUF305"/>
    <property type="match status" value="1"/>
</dbReference>
<organism evidence="1 2">
    <name type="scientific">Aeromicrobium yanjiei</name>
    <dbReference type="NCBI Taxonomy" id="2662028"/>
    <lineage>
        <taxon>Bacteria</taxon>
        <taxon>Bacillati</taxon>
        <taxon>Actinomycetota</taxon>
        <taxon>Actinomycetes</taxon>
        <taxon>Propionibacteriales</taxon>
        <taxon>Nocardioidaceae</taxon>
        <taxon>Aeromicrobium</taxon>
    </lineage>
</organism>
<dbReference type="EMBL" id="CP045737">
    <property type="protein sequence ID" value="QGG43038.1"/>
    <property type="molecule type" value="Genomic_DNA"/>
</dbReference>